<name>A0ABN2QIV0_9PSEU</name>
<keyword evidence="1" id="KW-1133">Transmembrane helix</keyword>
<comment type="caution">
    <text evidence="2">The sequence shown here is derived from an EMBL/GenBank/DDBJ whole genome shotgun (WGS) entry which is preliminary data.</text>
</comment>
<accession>A0ABN2QIV0</accession>
<feature type="transmembrane region" description="Helical" evidence="1">
    <location>
        <begin position="147"/>
        <end position="168"/>
    </location>
</feature>
<evidence type="ECO:0000313" key="3">
    <source>
        <dbReference type="Proteomes" id="UP001501116"/>
    </source>
</evidence>
<feature type="transmembrane region" description="Helical" evidence="1">
    <location>
        <begin position="64"/>
        <end position="82"/>
    </location>
</feature>
<reference evidence="2 3" key="1">
    <citation type="journal article" date="2019" name="Int. J. Syst. Evol. Microbiol.">
        <title>The Global Catalogue of Microorganisms (GCM) 10K type strain sequencing project: providing services to taxonomists for standard genome sequencing and annotation.</title>
        <authorList>
            <consortium name="The Broad Institute Genomics Platform"/>
            <consortium name="The Broad Institute Genome Sequencing Center for Infectious Disease"/>
            <person name="Wu L."/>
            <person name="Ma J."/>
        </authorList>
    </citation>
    <scope>NUCLEOTIDE SEQUENCE [LARGE SCALE GENOMIC DNA]</scope>
    <source>
        <strain evidence="2 3">JCM 14545</strain>
    </source>
</reference>
<dbReference type="NCBIfam" id="NF041646">
    <property type="entry name" value="VC0807_fam"/>
    <property type="match status" value="1"/>
</dbReference>
<dbReference type="EMBL" id="BAAANN010000007">
    <property type="protein sequence ID" value="GAA1952898.1"/>
    <property type="molecule type" value="Genomic_DNA"/>
</dbReference>
<feature type="transmembrane region" description="Helical" evidence="1">
    <location>
        <begin position="94"/>
        <end position="112"/>
    </location>
</feature>
<keyword evidence="3" id="KW-1185">Reference proteome</keyword>
<organism evidence="2 3">
    <name type="scientific">Amycolatopsis minnesotensis</name>
    <dbReference type="NCBI Taxonomy" id="337894"/>
    <lineage>
        <taxon>Bacteria</taxon>
        <taxon>Bacillati</taxon>
        <taxon>Actinomycetota</taxon>
        <taxon>Actinomycetes</taxon>
        <taxon>Pseudonocardiales</taxon>
        <taxon>Pseudonocardiaceae</taxon>
        <taxon>Amycolatopsis</taxon>
    </lineage>
</organism>
<keyword evidence="1" id="KW-0472">Membrane</keyword>
<evidence type="ECO:0008006" key="4">
    <source>
        <dbReference type="Google" id="ProtNLM"/>
    </source>
</evidence>
<gene>
    <name evidence="2" type="ORF">GCM10009754_22530</name>
</gene>
<evidence type="ECO:0000313" key="2">
    <source>
        <dbReference type="EMBL" id="GAA1952898.1"/>
    </source>
</evidence>
<proteinExistence type="predicted"/>
<dbReference type="Proteomes" id="UP001501116">
    <property type="component" value="Unassembled WGS sequence"/>
</dbReference>
<keyword evidence="1" id="KW-0812">Transmembrane</keyword>
<sequence>MTVTAPGETRQTIVAVLVDVVLPLACYYALRAFDVSETTALVVSGLPPALRVAATFARTRRLDAMGLFVVLLVLLNLGTAAITGDARLLLVRGGWLSLLVAGWLLGSLVLGGRPVTYLACRSLLPGKAGHLDHLWETRASFRRIWRLLTVLWGGATLLGCALNIVAAYTLPVDVVPALDTGWHIGSFVVLQIVTQILLRGEGTLGELWHSPKPSHPTDQPT</sequence>
<evidence type="ECO:0000256" key="1">
    <source>
        <dbReference type="SAM" id="Phobius"/>
    </source>
</evidence>
<protein>
    <recommendedName>
        <fullName evidence="4">Intracellular septation protein A</fullName>
    </recommendedName>
</protein>